<dbReference type="SUPFAM" id="SSF49785">
    <property type="entry name" value="Galactose-binding domain-like"/>
    <property type="match status" value="1"/>
</dbReference>
<evidence type="ECO:0000256" key="1">
    <source>
        <dbReference type="ARBA" id="ARBA00004370"/>
    </source>
</evidence>
<dbReference type="VEuPathDB" id="MicrosporidiaDB:NBO_10g0017"/>
<comment type="subcellular location">
    <subcellularLocation>
        <location evidence="1">Membrane</location>
    </subcellularLocation>
</comment>
<evidence type="ECO:0000313" key="7">
    <source>
        <dbReference type="Proteomes" id="UP000016927"/>
    </source>
</evidence>
<dbReference type="InterPro" id="IPR012919">
    <property type="entry name" value="SUN_dom"/>
</dbReference>
<evidence type="ECO:0000256" key="3">
    <source>
        <dbReference type="ARBA" id="ARBA00022989"/>
    </source>
</evidence>
<name>R0KXU0_NOSB1</name>
<dbReference type="OMA" id="CKKYTTL"/>
<dbReference type="InterPro" id="IPR045119">
    <property type="entry name" value="SUN1-5"/>
</dbReference>
<dbReference type="GO" id="GO:0043495">
    <property type="term" value="F:protein-membrane adaptor activity"/>
    <property type="evidence" value="ECO:0007669"/>
    <property type="project" value="TreeGrafter"/>
</dbReference>
<evidence type="ECO:0000256" key="4">
    <source>
        <dbReference type="ARBA" id="ARBA00023136"/>
    </source>
</evidence>
<dbReference type="Gene3D" id="2.60.120.260">
    <property type="entry name" value="Galactose-binding domain-like"/>
    <property type="match status" value="1"/>
</dbReference>
<reference evidence="6 7" key="1">
    <citation type="journal article" date="2013" name="BMC Genomics">
        <title>Comparative genomics of parasitic silkworm microsporidia reveal an association between genome expansion and host adaptation.</title>
        <authorList>
            <person name="Pan G."/>
            <person name="Xu J."/>
            <person name="Li T."/>
            <person name="Xia Q."/>
            <person name="Liu S.L."/>
            <person name="Zhang G."/>
            <person name="Li S."/>
            <person name="Li C."/>
            <person name="Liu H."/>
            <person name="Yang L."/>
            <person name="Liu T."/>
            <person name="Zhang X."/>
            <person name="Wu Z."/>
            <person name="Fan W."/>
            <person name="Dang X."/>
            <person name="Xiang H."/>
            <person name="Tao M."/>
            <person name="Li Y."/>
            <person name="Hu J."/>
            <person name="Li Z."/>
            <person name="Lin L."/>
            <person name="Luo J."/>
            <person name="Geng L."/>
            <person name="Wang L."/>
            <person name="Long M."/>
            <person name="Wan Y."/>
            <person name="He N."/>
            <person name="Zhang Z."/>
            <person name="Lu C."/>
            <person name="Keeling P.J."/>
            <person name="Wang J."/>
            <person name="Xiang Z."/>
            <person name="Zhou Z."/>
        </authorList>
    </citation>
    <scope>NUCLEOTIDE SEQUENCE [LARGE SCALE GENOMIC DNA]</scope>
    <source>
        <strain evidence="7">CQ1 / CVCC 102059</strain>
    </source>
</reference>
<keyword evidence="3" id="KW-1133">Transmembrane helix</keyword>
<dbReference type="PROSITE" id="PS51469">
    <property type="entry name" value="SUN"/>
    <property type="match status" value="1"/>
</dbReference>
<dbReference type="PANTHER" id="PTHR12911">
    <property type="entry name" value="SAD1/UNC-84-LIKE PROTEIN-RELATED"/>
    <property type="match status" value="1"/>
</dbReference>
<dbReference type="STRING" id="578461.R0KXU0"/>
<evidence type="ECO:0000256" key="2">
    <source>
        <dbReference type="ARBA" id="ARBA00022692"/>
    </source>
</evidence>
<feature type="domain" description="SUN" evidence="5">
    <location>
        <begin position="23"/>
        <end position="176"/>
    </location>
</feature>
<dbReference type="OrthoDB" id="2190654at2759"/>
<keyword evidence="7" id="KW-1185">Reference proteome</keyword>
<evidence type="ECO:0000313" key="6">
    <source>
        <dbReference type="EMBL" id="EOB15027.1"/>
    </source>
</evidence>
<dbReference type="Proteomes" id="UP000016927">
    <property type="component" value="Unassembled WGS sequence"/>
</dbReference>
<keyword evidence="2" id="KW-0812">Transmembrane</keyword>
<dbReference type="GO" id="GO:0016020">
    <property type="term" value="C:membrane"/>
    <property type="evidence" value="ECO:0007669"/>
    <property type="project" value="UniProtKB-SubCell"/>
</dbReference>
<accession>R0KXU0</accession>
<dbReference type="GO" id="GO:0005635">
    <property type="term" value="C:nuclear envelope"/>
    <property type="evidence" value="ECO:0007669"/>
    <property type="project" value="TreeGrafter"/>
</dbReference>
<dbReference type="HOGENOM" id="CLU_1525613_0_0_1"/>
<protein>
    <submittedName>
        <fullName evidence="6">Sperm-associated antigen 4 protein</fullName>
    </submittedName>
</protein>
<dbReference type="Pfam" id="PF07738">
    <property type="entry name" value="Sad1_UNC"/>
    <property type="match status" value="1"/>
</dbReference>
<gene>
    <name evidence="6" type="primary">SPAG4</name>
    <name evidence="6" type="ORF">NBO_10g0017</name>
</gene>
<dbReference type="AlphaFoldDB" id="R0KXU0"/>
<keyword evidence="4" id="KW-0472">Membrane</keyword>
<organism evidence="6 7">
    <name type="scientific">Nosema bombycis (strain CQ1 / CVCC 102059)</name>
    <name type="common">Microsporidian parasite</name>
    <name type="synonym">Pebrine of silkworm</name>
    <dbReference type="NCBI Taxonomy" id="578461"/>
    <lineage>
        <taxon>Eukaryota</taxon>
        <taxon>Fungi</taxon>
        <taxon>Fungi incertae sedis</taxon>
        <taxon>Microsporidia</taxon>
        <taxon>Nosematidae</taxon>
        <taxon>Nosema</taxon>
    </lineage>
</organism>
<proteinExistence type="predicted"/>
<evidence type="ECO:0000259" key="5">
    <source>
        <dbReference type="PROSITE" id="PS51469"/>
    </source>
</evidence>
<dbReference type="InterPro" id="IPR008979">
    <property type="entry name" value="Galactose-bd-like_sf"/>
</dbReference>
<sequence>MALFYFCGGKDQVPKQKVEEVPLKNISKKMYNVARIELGTTVIVEKGLYKYGLYGLRLNNDPNTILNDNLSPGDCLAIQNDSGLIKINFKAKMVFSRIGIYHPETGNQESAVKEFEVLGEDDTVLGKFIYDVNKSKYQSFDFTPTNTNSIRIKILSNNGCKKYTTLYKMFVYGKFE</sequence>
<dbReference type="PANTHER" id="PTHR12911:SF8">
    <property type="entry name" value="KLAROID PROTEIN-RELATED"/>
    <property type="match status" value="1"/>
</dbReference>
<dbReference type="EMBL" id="KB908918">
    <property type="protein sequence ID" value="EOB15027.1"/>
    <property type="molecule type" value="Genomic_DNA"/>
</dbReference>